<protein>
    <recommendedName>
        <fullName evidence="3">GNAT family N-acetyltransferase</fullName>
    </recommendedName>
</protein>
<evidence type="ECO:0008006" key="3">
    <source>
        <dbReference type="Google" id="ProtNLM"/>
    </source>
</evidence>
<dbReference type="Proteomes" id="UP000198619">
    <property type="component" value="Unassembled WGS sequence"/>
</dbReference>
<accession>A0A1I0YUX3</accession>
<evidence type="ECO:0000313" key="1">
    <source>
        <dbReference type="EMBL" id="SFB17195.1"/>
    </source>
</evidence>
<gene>
    <name evidence="1" type="ORF">SAMN04488528_101555</name>
</gene>
<name>A0A1I0YUX3_9CLOT</name>
<reference evidence="1 2" key="1">
    <citation type="submission" date="2016-10" db="EMBL/GenBank/DDBJ databases">
        <authorList>
            <person name="de Groot N.N."/>
        </authorList>
    </citation>
    <scope>NUCLEOTIDE SEQUENCE [LARGE SCALE GENOMIC DNA]</scope>
    <source>
        <strain evidence="1 2">DSM 12271</strain>
    </source>
</reference>
<dbReference type="STRING" id="84698.SAMN04488528_101555"/>
<proteinExistence type="predicted"/>
<dbReference type="EMBL" id="FOKI01000015">
    <property type="protein sequence ID" value="SFB17195.1"/>
    <property type="molecule type" value="Genomic_DNA"/>
</dbReference>
<sequence>MKQKDVIIRKAQVQDKDSLSNLIYSTEVHPESV</sequence>
<keyword evidence="2" id="KW-1185">Reference proteome</keyword>
<organism evidence="1 2">
    <name type="scientific">Clostridium frigidicarnis</name>
    <dbReference type="NCBI Taxonomy" id="84698"/>
    <lineage>
        <taxon>Bacteria</taxon>
        <taxon>Bacillati</taxon>
        <taxon>Bacillota</taxon>
        <taxon>Clostridia</taxon>
        <taxon>Eubacteriales</taxon>
        <taxon>Clostridiaceae</taxon>
        <taxon>Clostridium</taxon>
    </lineage>
</organism>
<dbReference type="AlphaFoldDB" id="A0A1I0YUX3"/>
<evidence type="ECO:0000313" key="2">
    <source>
        <dbReference type="Proteomes" id="UP000198619"/>
    </source>
</evidence>